<dbReference type="RefSeq" id="WP_146962954.1">
    <property type="nucleotide sequence ID" value="NZ_CP042467.1"/>
</dbReference>
<evidence type="ECO:0000313" key="2">
    <source>
        <dbReference type="Proteomes" id="UP000321595"/>
    </source>
</evidence>
<dbReference type="KEGG" id="bbae:FRD01_21260"/>
<dbReference type="Proteomes" id="UP000321595">
    <property type="component" value="Chromosome"/>
</dbReference>
<dbReference type="AlphaFoldDB" id="A0A5B8XX13"/>
<evidence type="ECO:0000313" key="1">
    <source>
        <dbReference type="EMBL" id="QED29721.1"/>
    </source>
</evidence>
<gene>
    <name evidence="1" type="ORF">FRD01_21260</name>
</gene>
<keyword evidence="2" id="KW-1185">Reference proteome</keyword>
<name>A0A5B8XX13_9DELT</name>
<protein>
    <submittedName>
        <fullName evidence="1">Uncharacterized protein</fullName>
    </submittedName>
</protein>
<proteinExistence type="predicted"/>
<sequence>MSRIGWTGSAALSPEILSKVVEGWECPAASAEGDVVYRIEVRIRDGGLEWFRPDVTGCYEAQEADLMQIEAELERLSEKYLP</sequence>
<organism evidence="1 2">
    <name type="scientific">Microvenator marinus</name>
    <dbReference type="NCBI Taxonomy" id="2600177"/>
    <lineage>
        <taxon>Bacteria</taxon>
        <taxon>Deltaproteobacteria</taxon>
        <taxon>Bradymonadales</taxon>
        <taxon>Microvenatoraceae</taxon>
        <taxon>Microvenator</taxon>
    </lineage>
</organism>
<dbReference type="EMBL" id="CP042467">
    <property type="protein sequence ID" value="QED29721.1"/>
    <property type="molecule type" value="Genomic_DNA"/>
</dbReference>
<reference evidence="1 2" key="1">
    <citation type="submission" date="2019-08" db="EMBL/GenBank/DDBJ databases">
        <authorList>
            <person name="Liang Q."/>
        </authorList>
    </citation>
    <scope>NUCLEOTIDE SEQUENCE [LARGE SCALE GENOMIC DNA]</scope>
    <source>
        <strain evidence="1 2">V1718</strain>
    </source>
</reference>
<accession>A0A5B8XX13</accession>